<evidence type="ECO:0008006" key="5">
    <source>
        <dbReference type="Google" id="ProtNLM"/>
    </source>
</evidence>
<evidence type="ECO:0000313" key="4">
    <source>
        <dbReference type="Proteomes" id="UP000824037"/>
    </source>
</evidence>
<dbReference type="AlphaFoldDB" id="A0A9D2EFU6"/>
<evidence type="ECO:0000313" key="3">
    <source>
        <dbReference type="EMBL" id="HIZ36341.1"/>
    </source>
</evidence>
<proteinExistence type="predicted"/>
<reference evidence="3" key="2">
    <citation type="submission" date="2021-04" db="EMBL/GenBank/DDBJ databases">
        <authorList>
            <person name="Gilroy R."/>
        </authorList>
    </citation>
    <scope>NUCLEOTIDE SEQUENCE</scope>
    <source>
        <strain evidence="3">ChiGjej4B4-7305</strain>
    </source>
</reference>
<sequence length="142" mass="14292">MADPNEQASKPIDAAHDALTVRRVFGESYEADGATVIPVARVVGGAGMGYGSGMGRDPKSETGGPNAEGTGGGGGFGVCAQPAGVFVIRDGEVTWKPALDLNLAILGGQVLAGIIAVAAACTARSRAKLRARELVFGRALRG</sequence>
<comment type="caution">
    <text evidence="3">The sequence shown here is derived from an EMBL/GenBank/DDBJ whole genome shotgun (WGS) entry which is preliminary data.</text>
</comment>
<dbReference type="InterPro" id="IPR014229">
    <property type="entry name" value="Spore_YtfJ"/>
</dbReference>
<feature type="region of interest" description="Disordered" evidence="1">
    <location>
        <begin position="51"/>
        <end position="73"/>
    </location>
</feature>
<dbReference type="Proteomes" id="UP000824037">
    <property type="component" value="Unassembled WGS sequence"/>
</dbReference>
<evidence type="ECO:0000256" key="2">
    <source>
        <dbReference type="SAM" id="Phobius"/>
    </source>
</evidence>
<reference evidence="3" key="1">
    <citation type="journal article" date="2021" name="PeerJ">
        <title>Extensive microbial diversity within the chicken gut microbiome revealed by metagenomics and culture.</title>
        <authorList>
            <person name="Gilroy R."/>
            <person name="Ravi A."/>
            <person name="Getino M."/>
            <person name="Pursley I."/>
            <person name="Horton D.L."/>
            <person name="Alikhan N.F."/>
            <person name="Baker D."/>
            <person name="Gharbi K."/>
            <person name="Hall N."/>
            <person name="Watson M."/>
            <person name="Adriaenssens E.M."/>
            <person name="Foster-Nyarko E."/>
            <person name="Jarju S."/>
            <person name="Secka A."/>
            <person name="Antonio M."/>
            <person name="Oren A."/>
            <person name="Chaudhuri R.R."/>
            <person name="La Ragione R."/>
            <person name="Hildebrand F."/>
            <person name="Pallen M.J."/>
        </authorList>
    </citation>
    <scope>NUCLEOTIDE SEQUENCE</scope>
    <source>
        <strain evidence="3">ChiGjej4B4-7305</strain>
    </source>
</reference>
<gene>
    <name evidence="3" type="ORF">H9815_11230</name>
</gene>
<dbReference type="Pfam" id="PF09579">
    <property type="entry name" value="Spore_YtfJ"/>
    <property type="match status" value="1"/>
</dbReference>
<keyword evidence="2" id="KW-0812">Transmembrane</keyword>
<protein>
    <recommendedName>
        <fullName evidence="5">Sporulation protein</fullName>
    </recommendedName>
</protein>
<organism evidence="3 4">
    <name type="scientific">Candidatus Ruania gallistercoris</name>
    <dbReference type="NCBI Taxonomy" id="2838746"/>
    <lineage>
        <taxon>Bacteria</taxon>
        <taxon>Bacillati</taxon>
        <taxon>Actinomycetota</taxon>
        <taxon>Actinomycetes</taxon>
        <taxon>Micrococcales</taxon>
        <taxon>Ruaniaceae</taxon>
        <taxon>Ruania</taxon>
    </lineage>
</organism>
<name>A0A9D2EFU6_9MICO</name>
<keyword evidence="2" id="KW-1133">Transmembrane helix</keyword>
<keyword evidence="2" id="KW-0472">Membrane</keyword>
<accession>A0A9D2EFU6</accession>
<feature type="transmembrane region" description="Helical" evidence="2">
    <location>
        <begin position="103"/>
        <end position="123"/>
    </location>
</feature>
<dbReference type="EMBL" id="DXBY01000192">
    <property type="protein sequence ID" value="HIZ36341.1"/>
    <property type="molecule type" value="Genomic_DNA"/>
</dbReference>
<evidence type="ECO:0000256" key="1">
    <source>
        <dbReference type="SAM" id="MobiDB-lite"/>
    </source>
</evidence>